<protein>
    <submittedName>
        <fullName evidence="1">Uncharacterized protein</fullName>
    </submittedName>
</protein>
<proteinExistence type="predicted"/>
<comment type="caution">
    <text evidence="1">The sequence shown here is derived from an EMBL/GenBank/DDBJ whole genome shotgun (WGS) entry which is preliminary data.</text>
</comment>
<gene>
    <name evidence="1" type="ORF">PPENT_87.1.T1360132</name>
</gene>
<sequence>MNGAITIDARRSLLTIQIENLNLKYEQNKLSSSIFSKTPSLIKNKITLKQIYTLNFFSLLNQLLHLEFDYKNAENNIVIIENLHILQTQAAFIFYVISVGNQTIQILKKKSQIMLSQI</sequence>
<keyword evidence="2" id="KW-1185">Reference proteome</keyword>
<organism evidence="1 2">
    <name type="scientific">Paramecium pentaurelia</name>
    <dbReference type="NCBI Taxonomy" id="43138"/>
    <lineage>
        <taxon>Eukaryota</taxon>
        <taxon>Sar</taxon>
        <taxon>Alveolata</taxon>
        <taxon>Ciliophora</taxon>
        <taxon>Intramacronucleata</taxon>
        <taxon>Oligohymenophorea</taxon>
        <taxon>Peniculida</taxon>
        <taxon>Parameciidae</taxon>
        <taxon>Paramecium</taxon>
    </lineage>
</organism>
<accession>A0A8S1XT89</accession>
<dbReference type="Proteomes" id="UP000689195">
    <property type="component" value="Unassembled WGS sequence"/>
</dbReference>
<reference evidence="1" key="1">
    <citation type="submission" date="2021-01" db="EMBL/GenBank/DDBJ databases">
        <authorList>
            <consortium name="Genoscope - CEA"/>
            <person name="William W."/>
        </authorList>
    </citation>
    <scope>NUCLEOTIDE SEQUENCE</scope>
</reference>
<evidence type="ECO:0000313" key="1">
    <source>
        <dbReference type="EMBL" id="CAD8204285.1"/>
    </source>
</evidence>
<evidence type="ECO:0000313" key="2">
    <source>
        <dbReference type="Proteomes" id="UP000689195"/>
    </source>
</evidence>
<name>A0A8S1XT89_9CILI</name>
<dbReference type="AlphaFoldDB" id="A0A8S1XT89"/>
<dbReference type="EMBL" id="CAJJDO010000136">
    <property type="protein sequence ID" value="CAD8204285.1"/>
    <property type="molecule type" value="Genomic_DNA"/>
</dbReference>